<keyword evidence="3" id="KW-1015">Disulfide bond</keyword>
<evidence type="ECO:0000313" key="6">
    <source>
        <dbReference type="EMBL" id="MFD2919084.1"/>
    </source>
</evidence>
<keyword evidence="4" id="KW-0676">Redox-active center</keyword>
<dbReference type="EMBL" id="JBHUOZ010000001">
    <property type="protein sequence ID" value="MFD2919084.1"/>
    <property type="molecule type" value="Genomic_DNA"/>
</dbReference>
<dbReference type="InterPro" id="IPR050553">
    <property type="entry name" value="Thioredoxin_ResA/DsbE_sf"/>
</dbReference>
<keyword evidence="2" id="KW-0201">Cytochrome c-type biogenesis</keyword>
<dbReference type="PROSITE" id="PS51257">
    <property type="entry name" value="PROKAR_LIPOPROTEIN"/>
    <property type="match status" value="1"/>
</dbReference>
<reference evidence="7" key="1">
    <citation type="journal article" date="2019" name="Int. J. Syst. Evol. Microbiol.">
        <title>The Global Catalogue of Microorganisms (GCM) 10K type strain sequencing project: providing services to taxonomists for standard genome sequencing and annotation.</title>
        <authorList>
            <consortium name="The Broad Institute Genomics Platform"/>
            <consortium name="The Broad Institute Genome Sequencing Center for Infectious Disease"/>
            <person name="Wu L."/>
            <person name="Ma J."/>
        </authorList>
    </citation>
    <scope>NUCLEOTIDE SEQUENCE [LARGE SCALE GENOMIC DNA]</scope>
    <source>
        <strain evidence="7">KCTC 23299</strain>
    </source>
</reference>
<dbReference type="Gene3D" id="3.40.30.10">
    <property type="entry name" value="Glutaredoxin"/>
    <property type="match status" value="1"/>
</dbReference>
<comment type="subcellular location">
    <subcellularLocation>
        <location evidence="1">Cell envelope</location>
    </subcellularLocation>
</comment>
<evidence type="ECO:0000256" key="2">
    <source>
        <dbReference type="ARBA" id="ARBA00022748"/>
    </source>
</evidence>
<dbReference type="InterPro" id="IPR025380">
    <property type="entry name" value="DUF4369"/>
</dbReference>
<evidence type="ECO:0000313" key="7">
    <source>
        <dbReference type="Proteomes" id="UP001597511"/>
    </source>
</evidence>
<evidence type="ECO:0000256" key="1">
    <source>
        <dbReference type="ARBA" id="ARBA00004196"/>
    </source>
</evidence>
<dbReference type="PROSITE" id="PS00194">
    <property type="entry name" value="THIOREDOXIN_1"/>
    <property type="match status" value="1"/>
</dbReference>
<dbReference type="RefSeq" id="WP_386095924.1">
    <property type="nucleotide sequence ID" value="NZ_JBHUOZ010000001.1"/>
</dbReference>
<keyword evidence="7" id="KW-1185">Reference proteome</keyword>
<dbReference type="InterPro" id="IPR013766">
    <property type="entry name" value="Thioredoxin_domain"/>
</dbReference>
<dbReference type="InterPro" id="IPR036249">
    <property type="entry name" value="Thioredoxin-like_sf"/>
</dbReference>
<feature type="domain" description="Thioredoxin" evidence="5">
    <location>
        <begin position="252"/>
        <end position="392"/>
    </location>
</feature>
<name>A0ABW6A1D1_9BACT</name>
<sequence>MKQILFALVIACTLVACKDSGTKNKVTIEGIIKNGSAKKIFLEEVPVGSMQPVVVDSSEVDKDGKFSLNSFAEEAVVLNLHTDKGTYPIASVINDAATIKLTLNMSKEDNNYVDTYEVSGSAGSQKMKEFITTATKDLHAIYVSHTTADSLAKAGAKDSAIILQQQAKIQTGAKLHDYTVQQIEKADNPALTLFLLSYFQSIASNPAYEVTPLSDEEVISIIKKTAGRYPEHKGVASVVKSLDEAEKNKPASMVGKPAPDFTLPDENGKSVKLSDYKGKYVLVDFWASWCTPCRQENPNVVLAYNNFKNKNFTVLGVSLDEDKGMWQKAIKDDKLAWQHVSDLLRWETPVVEMYKFGNIGIPYNVLVNPEGIVVAESLRGKNLEAKLAELLN</sequence>
<dbReference type="CDD" id="cd02966">
    <property type="entry name" value="TlpA_like_family"/>
    <property type="match status" value="1"/>
</dbReference>
<dbReference type="InterPro" id="IPR000866">
    <property type="entry name" value="AhpC/TSA"/>
</dbReference>
<dbReference type="Proteomes" id="UP001597511">
    <property type="component" value="Unassembled WGS sequence"/>
</dbReference>
<evidence type="ECO:0000259" key="5">
    <source>
        <dbReference type="PROSITE" id="PS51352"/>
    </source>
</evidence>
<dbReference type="PROSITE" id="PS51352">
    <property type="entry name" value="THIOREDOXIN_2"/>
    <property type="match status" value="1"/>
</dbReference>
<protein>
    <submittedName>
        <fullName evidence="6">Redoxin domain-containing protein</fullName>
    </submittedName>
</protein>
<organism evidence="6 7">
    <name type="scientific">Terrimonas rubra</name>
    <dbReference type="NCBI Taxonomy" id="1035890"/>
    <lineage>
        <taxon>Bacteria</taxon>
        <taxon>Pseudomonadati</taxon>
        <taxon>Bacteroidota</taxon>
        <taxon>Chitinophagia</taxon>
        <taxon>Chitinophagales</taxon>
        <taxon>Chitinophagaceae</taxon>
        <taxon>Terrimonas</taxon>
    </lineage>
</organism>
<evidence type="ECO:0000256" key="3">
    <source>
        <dbReference type="ARBA" id="ARBA00023157"/>
    </source>
</evidence>
<accession>A0ABW6A1D1</accession>
<evidence type="ECO:0000256" key="4">
    <source>
        <dbReference type="ARBA" id="ARBA00023284"/>
    </source>
</evidence>
<dbReference type="SUPFAM" id="SSF52833">
    <property type="entry name" value="Thioredoxin-like"/>
    <property type="match status" value="1"/>
</dbReference>
<dbReference type="Pfam" id="PF00578">
    <property type="entry name" value="AhpC-TSA"/>
    <property type="match status" value="1"/>
</dbReference>
<dbReference type="PANTHER" id="PTHR42852">
    <property type="entry name" value="THIOL:DISULFIDE INTERCHANGE PROTEIN DSBE"/>
    <property type="match status" value="1"/>
</dbReference>
<gene>
    <name evidence="6" type="ORF">ACFS6H_05120</name>
</gene>
<dbReference type="Pfam" id="PF14289">
    <property type="entry name" value="DUF4369"/>
    <property type="match status" value="1"/>
</dbReference>
<dbReference type="PANTHER" id="PTHR42852:SF6">
    <property type="entry name" value="THIOL:DISULFIDE INTERCHANGE PROTEIN DSBE"/>
    <property type="match status" value="1"/>
</dbReference>
<dbReference type="InterPro" id="IPR017937">
    <property type="entry name" value="Thioredoxin_CS"/>
</dbReference>
<proteinExistence type="predicted"/>
<comment type="caution">
    <text evidence="6">The sequence shown here is derived from an EMBL/GenBank/DDBJ whole genome shotgun (WGS) entry which is preliminary data.</text>
</comment>